<reference evidence="4 5" key="1">
    <citation type="journal article" date="2024" name="Nat. Commun.">
        <title>Phylogenomics reveals the evolutionary origins of lichenization in chlorophyte algae.</title>
        <authorList>
            <person name="Puginier C."/>
            <person name="Libourel C."/>
            <person name="Otte J."/>
            <person name="Skaloud P."/>
            <person name="Haon M."/>
            <person name="Grisel S."/>
            <person name="Petersen M."/>
            <person name="Berrin J.G."/>
            <person name="Delaux P.M."/>
            <person name="Dal Grande F."/>
            <person name="Keller J."/>
        </authorList>
    </citation>
    <scope>NUCLEOTIDE SEQUENCE [LARGE SCALE GENOMIC DNA]</scope>
    <source>
        <strain evidence="4 5">SAG 2523</strain>
    </source>
</reference>
<evidence type="ECO:0000256" key="1">
    <source>
        <dbReference type="RuleBase" id="RU368011"/>
    </source>
</evidence>
<name>A0AAW1SPQ2_9CHLO</name>
<comment type="function">
    <text evidence="1">Acts as a component of the essential kinetochore-associated NDC80 complex, which is required for chromosome segregation and spindle checkpoint activity.</text>
</comment>
<proteinExistence type="inferred from homology"/>
<organism evidence="4 5">
    <name type="scientific">Apatococcus fuscideae</name>
    <dbReference type="NCBI Taxonomy" id="2026836"/>
    <lineage>
        <taxon>Eukaryota</taxon>
        <taxon>Viridiplantae</taxon>
        <taxon>Chlorophyta</taxon>
        <taxon>core chlorophytes</taxon>
        <taxon>Trebouxiophyceae</taxon>
        <taxon>Chlorellales</taxon>
        <taxon>Chlorellaceae</taxon>
        <taxon>Apatococcus</taxon>
    </lineage>
</organism>
<comment type="subunit">
    <text evidence="1">Component of the NDC80 complex.</text>
</comment>
<feature type="region of interest" description="Disordered" evidence="3">
    <location>
        <begin position="1"/>
        <end position="21"/>
    </location>
</feature>
<keyword evidence="1" id="KW-0995">Kinetochore</keyword>
<keyword evidence="1" id="KW-0137">Centromere</keyword>
<dbReference type="Proteomes" id="UP001485043">
    <property type="component" value="Unassembled WGS sequence"/>
</dbReference>
<feature type="coiled-coil region" evidence="2">
    <location>
        <begin position="45"/>
        <end position="103"/>
    </location>
</feature>
<dbReference type="GO" id="GO:0000776">
    <property type="term" value="C:kinetochore"/>
    <property type="evidence" value="ECO:0007669"/>
    <property type="project" value="UniProtKB-KW"/>
</dbReference>
<comment type="subcellular location">
    <subcellularLocation>
        <location evidence="1">Nucleus</location>
    </subcellularLocation>
    <subcellularLocation>
        <location evidence="1">Chromosome</location>
        <location evidence="1">Centromere</location>
        <location evidence="1">Kinetochore</location>
    </subcellularLocation>
</comment>
<dbReference type="GO" id="GO:0005634">
    <property type="term" value="C:nucleus"/>
    <property type="evidence" value="ECO:0007669"/>
    <property type="project" value="UniProtKB-SubCell"/>
</dbReference>
<dbReference type="Pfam" id="PF08286">
    <property type="entry name" value="Spc24"/>
    <property type="match status" value="1"/>
</dbReference>
<keyword evidence="2" id="KW-0175">Coiled coil</keyword>
<keyword evidence="1" id="KW-0158">Chromosome</keyword>
<keyword evidence="5" id="KW-1185">Reference proteome</keyword>
<evidence type="ECO:0000256" key="2">
    <source>
        <dbReference type="SAM" id="Coils"/>
    </source>
</evidence>
<dbReference type="GO" id="GO:0051301">
    <property type="term" value="P:cell division"/>
    <property type="evidence" value="ECO:0007669"/>
    <property type="project" value="UniProtKB-UniRule"/>
</dbReference>
<evidence type="ECO:0000313" key="5">
    <source>
        <dbReference type="Proteomes" id="UP001485043"/>
    </source>
</evidence>
<keyword evidence="1" id="KW-0498">Mitosis</keyword>
<dbReference type="AlphaFoldDB" id="A0AAW1SPQ2"/>
<dbReference type="InterPro" id="IPR013252">
    <property type="entry name" value="Ndc80_Spc24"/>
</dbReference>
<keyword evidence="1" id="KW-0131">Cell cycle</keyword>
<sequence length="158" mass="18166">MAEMTAAFDSRRNNAASKVAAVTSTLDERQSLLRLPDEEEHAKHVKDRQHKIEDVQQEIDVLQIEARSLSDQQKLLEGERRQLQEEEQRLSLLDAQIPKSRDELSLFAHISKIKWDADSQQGVAGIFSDPSRSKIETFSLPSDLSRFDQVNRLWKIID</sequence>
<dbReference type="Gene3D" id="3.30.160.570">
    <property type="entry name" value="Ncd80 complex, Spc24 subunit"/>
    <property type="match status" value="1"/>
</dbReference>
<comment type="similarity">
    <text evidence="1">Belongs to the SPC24 family.</text>
</comment>
<evidence type="ECO:0000313" key="4">
    <source>
        <dbReference type="EMBL" id="KAK9849776.1"/>
    </source>
</evidence>
<protein>
    <recommendedName>
        <fullName evidence="1">Kinetochore protein Spc24</fullName>
    </recommendedName>
</protein>
<comment type="caution">
    <text evidence="4">The sequence shown here is derived from an EMBL/GenBank/DDBJ whole genome shotgun (WGS) entry which is preliminary data.</text>
</comment>
<keyword evidence="1" id="KW-0132">Cell division</keyword>
<accession>A0AAW1SPQ2</accession>
<dbReference type="EMBL" id="JALJOV010001324">
    <property type="protein sequence ID" value="KAK9849776.1"/>
    <property type="molecule type" value="Genomic_DNA"/>
</dbReference>
<keyword evidence="1" id="KW-0539">Nucleus</keyword>
<evidence type="ECO:0000256" key="3">
    <source>
        <dbReference type="SAM" id="MobiDB-lite"/>
    </source>
</evidence>
<gene>
    <name evidence="4" type="ORF">WJX84_004361</name>
</gene>